<protein>
    <submittedName>
        <fullName evidence="2">Histidine phosphatase family protein</fullName>
    </submittedName>
</protein>
<dbReference type="SMART" id="SM00855">
    <property type="entry name" value="PGAM"/>
    <property type="match status" value="1"/>
</dbReference>
<keyword evidence="3" id="KW-1185">Reference proteome</keyword>
<comment type="caution">
    <text evidence="2">The sequence shown here is derived from an EMBL/GenBank/DDBJ whole genome shotgun (WGS) entry which is preliminary data.</text>
</comment>
<dbReference type="InterPro" id="IPR051021">
    <property type="entry name" value="Mito_Ser/Thr_phosphatase"/>
</dbReference>
<name>A0ABN3NT75_9ACTN</name>
<reference evidence="2 3" key="1">
    <citation type="journal article" date="2019" name="Int. J. Syst. Evol. Microbiol.">
        <title>The Global Catalogue of Microorganisms (GCM) 10K type strain sequencing project: providing services to taxonomists for standard genome sequencing and annotation.</title>
        <authorList>
            <consortium name="The Broad Institute Genomics Platform"/>
            <consortium name="The Broad Institute Genome Sequencing Center for Infectious Disease"/>
            <person name="Wu L."/>
            <person name="Ma J."/>
        </authorList>
    </citation>
    <scope>NUCLEOTIDE SEQUENCE [LARGE SCALE GENOMIC DNA]</scope>
    <source>
        <strain evidence="2 3">JCM 3367</strain>
    </source>
</reference>
<organism evidence="2 3">
    <name type="scientific">Pilimelia columellifera subsp. columellifera</name>
    <dbReference type="NCBI Taxonomy" id="706583"/>
    <lineage>
        <taxon>Bacteria</taxon>
        <taxon>Bacillati</taxon>
        <taxon>Actinomycetota</taxon>
        <taxon>Actinomycetes</taxon>
        <taxon>Micromonosporales</taxon>
        <taxon>Micromonosporaceae</taxon>
        <taxon>Pilimelia</taxon>
    </lineage>
</organism>
<sequence>MTRTHLYLVRHGEQDPATAHAPDGSLSHSGRIQAHRLGQRLRASPFTAIHHSPLARAAQTAAIIAGHLPHVPHHACDLITDRTPTPSLGQRGQYPHRWHDWLDQIPDHDRDEDATALQSAVEHFGVVGGRDRNELLITHNFVIGWFIRHVLDAPVWRWIGLNQANCAITIVRWDTDRPPTLVSLNDTGHLRPEALPAHLP</sequence>
<dbReference type="Proteomes" id="UP001499978">
    <property type="component" value="Unassembled WGS sequence"/>
</dbReference>
<dbReference type="Gene3D" id="3.40.50.1240">
    <property type="entry name" value="Phosphoglycerate mutase-like"/>
    <property type="match status" value="1"/>
</dbReference>
<evidence type="ECO:0000313" key="2">
    <source>
        <dbReference type="EMBL" id="GAA2532531.1"/>
    </source>
</evidence>
<dbReference type="PANTHER" id="PTHR20935:SF0">
    <property type="entry name" value="SERINE_THREONINE-PROTEIN PHOSPHATASE PGAM5, MITOCHONDRIAL"/>
    <property type="match status" value="1"/>
</dbReference>
<dbReference type="InterPro" id="IPR013078">
    <property type="entry name" value="His_Pase_superF_clade-1"/>
</dbReference>
<dbReference type="PANTHER" id="PTHR20935">
    <property type="entry name" value="PHOSPHOGLYCERATE MUTASE-RELATED"/>
    <property type="match status" value="1"/>
</dbReference>
<dbReference type="Pfam" id="PF00300">
    <property type="entry name" value="His_Phos_1"/>
    <property type="match status" value="1"/>
</dbReference>
<keyword evidence="1" id="KW-0378">Hydrolase</keyword>
<dbReference type="InterPro" id="IPR029033">
    <property type="entry name" value="His_PPase_superfam"/>
</dbReference>
<gene>
    <name evidence="2" type="ORF">GCM10010201_35040</name>
</gene>
<dbReference type="RefSeq" id="WP_344174500.1">
    <property type="nucleotide sequence ID" value="NZ_BAAARY010000034.1"/>
</dbReference>
<dbReference type="CDD" id="cd07067">
    <property type="entry name" value="HP_PGM_like"/>
    <property type="match status" value="1"/>
</dbReference>
<evidence type="ECO:0000256" key="1">
    <source>
        <dbReference type="ARBA" id="ARBA00022801"/>
    </source>
</evidence>
<dbReference type="SUPFAM" id="SSF53254">
    <property type="entry name" value="Phosphoglycerate mutase-like"/>
    <property type="match status" value="1"/>
</dbReference>
<proteinExistence type="predicted"/>
<dbReference type="EMBL" id="BAAARY010000034">
    <property type="protein sequence ID" value="GAA2532531.1"/>
    <property type="molecule type" value="Genomic_DNA"/>
</dbReference>
<accession>A0ABN3NT75</accession>
<evidence type="ECO:0000313" key="3">
    <source>
        <dbReference type="Proteomes" id="UP001499978"/>
    </source>
</evidence>